<dbReference type="GO" id="GO:0005524">
    <property type="term" value="F:ATP binding"/>
    <property type="evidence" value="ECO:0007669"/>
    <property type="project" value="UniProtKB-KW"/>
</dbReference>
<dbReference type="InterPro" id="IPR018181">
    <property type="entry name" value="Heat_shock_70_CS"/>
</dbReference>
<dbReference type="GO" id="GO:0140662">
    <property type="term" value="F:ATP-dependent protein folding chaperone"/>
    <property type="evidence" value="ECO:0007669"/>
    <property type="project" value="InterPro"/>
</dbReference>
<dbReference type="AlphaFoldDB" id="A0A6J7RYK0"/>
<dbReference type="InterPro" id="IPR043129">
    <property type="entry name" value="ATPase_NBD"/>
</dbReference>
<sequence>MIRTTVDFGIDLGTTNSAIAVLKDVSPEIIKNNDDQDVTPSAVSYGKNGQVFVGTRAKNAIIDKPKDAYVEFKRRMGTEFAYSFKASGLSKKPEELSSEILRSLRSDVSRATGEEIQAAVITVPAAFELHQCDATRKAAELAGLKGSPLLQEPVAAALAYGFQVDSEKAYWLVYDFGGGTFDAALIKAEEGLINVVHHGGDNFLGGSDIDWAILERIVAPKLAQNHNLPEFKRGNARWEREFLKLKRSVEMAKIELTTKESTTLTECSFEDESGNVVDGEEIALTRAELVKIAQPIIKRSIGICKQVLQEKNLSTGSVQKVILVGGPTKAPYFREILNACLGIPIDHSVDPLTVVAKGAAVFAATQKLDSRLLKPAKVGEFQIDLKYKPVGHETDPSVGGKVSSPSGDKVEDFTIELVNNKSQWRSGRITLRSDGAFMLNLHSEKGERNTFSIELFNSTGSRQKTVPDHMVYTVGAVIEEQPLINTMGVVLAGNDWDKLAKKGAGLPLKAKQNYRTAKAIKVGETDAAIIIPIIEGENELADRNRLIGSFHITSTMIKRDLPAGSEIEITLKIDASRLITVCAYVTDLDEEYEHQFDLRKKIISPTEIKEDYETELKRLRSLLTQAQEAEDNTTLDDLEALRSSDFVKEIEEAVAAAKADPDAAEKAEKRLLEFKLKLDAAELSVKWPALVVEINDSLEELNKMVVQHGTDEQQKRYNELRVEADEIIQQRKTERLGKKLKQVQDLYIQVLFSLPSFWVNQFRHLENKRPQMNDQGNAERLFDMGRRYLQENNVSGLRNVVSQIWELLPPQVVEAAQRGFKATLTK</sequence>
<dbReference type="Gene3D" id="3.30.420.40">
    <property type="match status" value="2"/>
</dbReference>
<dbReference type="SUPFAM" id="SSF100920">
    <property type="entry name" value="Heat shock protein 70kD (HSP70), peptide-binding domain"/>
    <property type="match status" value="1"/>
</dbReference>
<keyword evidence="1" id="KW-0547">Nucleotide-binding</keyword>
<name>A0A6J7RYK0_9ZZZZ</name>
<evidence type="ECO:0000256" key="2">
    <source>
        <dbReference type="ARBA" id="ARBA00022840"/>
    </source>
</evidence>
<dbReference type="PANTHER" id="PTHR19375">
    <property type="entry name" value="HEAT SHOCK PROTEIN 70KDA"/>
    <property type="match status" value="1"/>
</dbReference>
<dbReference type="InterPro" id="IPR029047">
    <property type="entry name" value="HSP70_peptide-bd_sf"/>
</dbReference>
<reference evidence="3" key="1">
    <citation type="submission" date="2020-05" db="EMBL/GenBank/DDBJ databases">
        <authorList>
            <person name="Chiriac C."/>
            <person name="Salcher M."/>
            <person name="Ghai R."/>
            <person name="Kavagutti S V."/>
        </authorList>
    </citation>
    <scope>NUCLEOTIDE SEQUENCE</scope>
</reference>
<dbReference type="CDD" id="cd24029">
    <property type="entry name" value="ASKHA_NBD_HSP70_DnaK_HscA_HscC"/>
    <property type="match status" value="1"/>
</dbReference>
<dbReference type="PRINTS" id="PR00301">
    <property type="entry name" value="HEATSHOCK70"/>
</dbReference>
<keyword evidence="2" id="KW-0067">ATP-binding</keyword>
<dbReference type="Pfam" id="PF00012">
    <property type="entry name" value="HSP70"/>
    <property type="match status" value="2"/>
</dbReference>
<dbReference type="EMBL" id="CAFBPZ010000002">
    <property type="protein sequence ID" value="CAB5033360.1"/>
    <property type="molecule type" value="Genomic_DNA"/>
</dbReference>
<gene>
    <name evidence="3" type="ORF">UFOPK4237_00065</name>
</gene>
<dbReference type="PROSITE" id="PS00297">
    <property type="entry name" value="HSP70_1"/>
    <property type="match status" value="1"/>
</dbReference>
<dbReference type="Gene3D" id="2.60.34.10">
    <property type="entry name" value="Substrate Binding Domain Of DNAk, Chain A, domain 1"/>
    <property type="match status" value="1"/>
</dbReference>
<evidence type="ECO:0000313" key="3">
    <source>
        <dbReference type="EMBL" id="CAB5033360.1"/>
    </source>
</evidence>
<proteinExistence type="predicted"/>
<organism evidence="3">
    <name type="scientific">freshwater metagenome</name>
    <dbReference type="NCBI Taxonomy" id="449393"/>
    <lineage>
        <taxon>unclassified sequences</taxon>
        <taxon>metagenomes</taxon>
        <taxon>ecological metagenomes</taxon>
    </lineage>
</organism>
<dbReference type="InterPro" id="IPR013126">
    <property type="entry name" value="Hsp_70_fam"/>
</dbReference>
<dbReference type="Gene3D" id="3.90.640.10">
    <property type="entry name" value="Actin, Chain A, domain 4"/>
    <property type="match status" value="1"/>
</dbReference>
<protein>
    <submittedName>
        <fullName evidence="3">Unannotated protein</fullName>
    </submittedName>
</protein>
<evidence type="ECO:0000256" key="1">
    <source>
        <dbReference type="ARBA" id="ARBA00022741"/>
    </source>
</evidence>
<dbReference type="SUPFAM" id="SSF53067">
    <property type="entry name" value="Actin-like ATPase domain"/>
    <property type="match status" value="2"/>
</dbReference>
<accession>A0A6J7RYK0</accession>